<dbReference type="EMBL" id="HG994364">
    <property type="protein sequence ID" value="CAF2345867.1"/>
    <property type="molecule type" value="Genomic_DNA"/>
</dbReference>
<dbReference type="AlphaFoldDB" id="A0A817B457"/>
<sequence length="112" mass="12778">QKLISGFTVLVSPLASDFKPDLCLSFVDVVEKAASWKCLPPCGIKGDLFSWVCWTIWTTRNKLLFEAPPASVIATASKALIDARERHRLKNLARLYRERLRSQCDPNRFRPM</sequence>
<reference evidence="1" key="1">
    <citation type="submission" date="2021-01" db="EMBL/GenBank/DDBJ databases">
        <authorList>
            <consortium name="Genoscope - CEA"/>
            <person name="William W."/>
        </authorList>
    </citation>
    <scope>NUCLEOTIDE SEQUENCE</scope>
</reference>
<proteinExistence type="predicted"/>
<protein>
    <submittedName>
        <fullName evidence="1">(rape) hypothetical protein</fullName>
    </submittedName>
</protein>
<accession>A0A817B457</accession>
<organism evidence="1">
    <name type="scientific">Brassica napus</name>
    <name type="common">Rape</name>
    <dbReference type="NCBI Taxonomy" id="3708"/>
    <lineage>
        <taxon>Eukaryota</taxon>
        <taxon>Viridiplantae</taxon>
        <taxon>Streptophyta</taxon>
        <taxon>Embryophyta</taxon>
        <taxon>Tracheophyta</taxon>
        <taxon>Spermatophyta</taxon>
        <taxon>Magnoliopsida</taxon>
        <taxon>eudicotyledons</taxon>
        <taxon>Gunneridae</taxon>
        <taxon>Pentapetalae</taxon>
        <taxon>rosids</taxon>
        <taxon>malvids</taxon>
        <taxon>Brassicales</taxon>
        <taxon>Brassicaceae</taxon>
        <taxon>Brassiceae</taxon>
        <taxon>Brassica</taxon>
    </lineage>
</organism>
<name>A0A817B457_BRANA</name>
<dbReference type="Proteomes" id="UP001295469">
    <property type="component" value="Chromosome A10"/>
</dbReference>
<evidence type="ECO:0000313" key="1">
    <source>
        <dbReference type="EMBL" id="CAF2345867.1"/>
    </source>
</evidence>
<feature type="non-terminal residue" evidence="1">
    <location>
        <position position="1"/>
    </location>
</feature>
<gene>
    <name evidence="1" type="ORF">DARMORV10_A10P23190.1</name>
</gene>